<dbReference type="InterPro" id="IPR034164">
    <property type="entry name" value="Pepsin-like_dom"/>
</dbReference>
<dbReference type="InterPro" id="IPR033121">
    <property type="entry name" value="PEPTIDASE_A1"/>
</dbReference>
<protein>
    <submittedName>
        <fullName evidence="6">Candidapepsin-4</fullName>
    </submittedName>
</protein>
<evidence type="ECO:0000313" key="7">
    <source>
        <dbReference type="Proteomes" id="UP000076744"/>
    </source>
</evidence>
<dbReference type="InterPro" id="IPR021109">
    <property type="entry name" value="Peptidase_aspartic_dom_sf"/>
</dbReference>
<dbReference type="RefSeq" id="XP_018700146.1">
    <property type="nucleotide sequence ID" value="XM_018852621.1"/>
</dbReference>
<evidence type="ECO:0000313" key="6">
    <source>
        <dbReference type="EMBL" id="OAA53064.1"/>
    </source>
</evidence>
<feature type="active site" evidence="2">
    <location>
        <position position="163"/>
    </location>
</feature>
<organism evidence="6 7">
    <name type="scientific">Cordyceps fumosorosea (strain ARSEF 2679)</name>
    <name type="common">Isaria fumosorosea</name>
    <dbReference type="NCBI Taxonomy" id="1081104"/>
    <lineage>
        <taxon>Eukaryota</taxon>
        <taxon>Fungi</taxon>
        <taxon>Dikarya</taxon>
        <taxon>Ascomycota</taxon>
        <taxon>Pezizomycotina</taxon>
        <taxon>Sordariomycetes</taxon>
        <taxon>Hypocreomycetidae</taxon>
        <taxon>Hypocreales</taxon>
        <taxon>Cordycipitaceae</taxon>
        <taxon>Cordyceps</taxon>
    </lineage>
</organism>
<keyword evidence="7" id="KW-1185">Reference proteome</keyword>
<dbReference type="PANTHER" id="PTHR47966">
    <property type="entry name" value="BETA-SITE APP-CLEAVING ENZYME, ISOFORM A-RELATED"/>
    <property type="match status" value="1"/>
</dbReference>
<keyword evidence="4" id="KW-0732">Signal</keyword>
<comment type="caution">
    <text evidence="6">The sequence shown here is derived from an EMBL/GenBank/DDBJ whole genome shotgun (WGS) entry which is preliminary data.</text>
</comment>
<evidence type="ECO:0000256" key="1">
    <source>
        <dbReference type="ARBA" id="ARBA00007447"/>
    </source>
</evidence>
<dbReference type="SUPFAM" id="SSF50630">
    <property type="entry name" value="Acid proteases"/>
    <property type="match status" value="1"/>
</dbReference>
<evidence type="ECO:0000259" key="5">
    <source>
        <dbReference type="PROSITE" id="PS51767"/>
    </source>
</evidence>
<feature type="domain" description="Peptidase A1" evidence="5">
    <location>
        <begin position="145"/>
        <end position="452"/>
    </location>
</feature>
<sequence>MHVSAAFLCLLAGQAVAAPHAARQDVAVGQVVQDGTATEPVVEPVVQEDASQPVVEPVEQGTPVAPVEQDGTVTPAEHDGAGEREGAVQPVVQDGVFQLPFFTVAPEEELLMGSNETTGTATTKRQVPVGLDNIKYGGVRPAMALGVTIEVGTPPQKVIVEPDTGSSQLWVPGVTPANGRTGAESVYFDKSVSTSLQDLKKISGAMYGSRERVMFDMISDDVSVGGKSMGKLNFGVGNMNSPHTTVGRIVGVMGLLPPRATSKGSTDFIPQKLLDEMIVKTRAFSMALREKGQGLLTFGGYDTSKFSGSLEKLPILPNKSKHYIVSVQSVSLTASSGGSSEVILNNQTASRPLSMGIDSGSPALVLKDDLFKIVEDKLQAKPSTGPLKVACDVVDAGASLDFKMTDSTTVSVPLGDMVLKKLVKLPSRPRSPPPSRRSLVVYDPDDSCIYVGRGADCGSSVVAIDGKMPTDAVKGKCSEEPAAVEQPSEGVMASIAALTDEQLAALINPRIDEDKD</sequence>
<accession>A0A167LGK2</accession>
<feature type="signal peptide" evidence="4">
    <location>
        <begin position="1"/>
        <end position="17"/>
    </location>
</feature>
<proteinExistence type="inferred from homology"/>
<dbReference type="CDD" id="cd05471">
    <property type="entry name" value="pepsin_like"/>
    <property type="match status" value="1"/>
</dbReference>
<dbReference type="PROSITE" id="PS51767">
    <property type="entry name" value="PEPTIDASE_A1"/>
    <property type="match status" value="1"/>
</dbReference>
<reference evidence="6 7" key="1">
    <citation type="journal article" date="2016" name="Genome Biol. Evol.">
        <title>Divergent and convergent evolution of fungal pathogenicity.</title>
        <authorList>
            <person name="Shang Y."/>
            <person name="Xiao G."/>
            <person name="Zheng P."/>
            <person name="Cen K."/>
            <person name="Zhan S."/>
            <person name="Wang C."/>
        </authorList>
    </citation>
    <scope>NUCLEOTIDE SEQUENCE [LARGE SCALE GENOMIC DNA]</scope>
    <source>
        <strain evidence="6 7">ARSEF 2679</strain>
    </source>
</reference>
<dbReference type="Pfam" id="PF00026">
    <property type="entry name" value="Asp"/>
    <property type="match status" value="1"/>
</dbReference>
<feature type="active site" evidence="2">
    <location>
        <position position="358"/>
    </location>
</feature>
<feature type="compositionally biased region" description="Basic and acidic residues" evidence="3">
    <location>
        <begin position="76"/>
        <end position="85"/>
    </location>
</feature>
<dbReference type="PANTHER" id="PTHR47966:SF65">
    <property type="entry name" value="ASPARTIC-TYPE ENDOPEPTIDASE"/>
    <property type="match status" value="1"/>
</dbReference>
<dbReference type="GO" id="GO:0006508">
    <property type="term" value="P:proteolysis"/>
    <property type="evidence" value="ECO:0007669"/>
    <property type="project" value="InterPro"/>
</dbReference>
<dbReference type="PRINTS" id="PR00792">
    <property type="entry name" value="PEPSIN"/>
</dbReference>
<comment type="similarity">
    <text evidence="1">Belongs to the peptidase A1 family.</text>
</comment>
<dbReference type="GO" id="GO:0004190">
    <property type="term" value="F:aspartic-type endopeptidase activity"/>
    <property type="evidence" value="ECO:0007669"/>
    <property type="project" value="InterPro"/>
</dbReference>
<dbReference type="InterPro" id="IPR001461">
    <property type="entry name" value="Aspartic_peptidase_A1"/>
</dbReference>
<dbReference type="Gene3D" id="2.40.70.10">
    <property type="entry name" value="Acid Proteases"/>
    <property type="match status" value="2"/>
</dbReference>
<evidence type="ECO:0000256" key="4">
    <source>
        <dbReference type="SAM" id="SignalP"/>
    </source>
</evidence>
<dbReference type="STRING" id="1081104.A0A167LGK2"/>
<feature type="region of interest" description="Disordered" evidence="3">
    <location>
        <begin position="47"/>
        <end position="85"/>
    </location>
</feature>
<dbReference type="Proteomes" id="UP000076744">
    <property type="component" value="Unassembled WGS sequence"/>
</dbReference>
<dbReference type="GeneID" id="30025310"/>
<dbReference type="OrthoDB" id="771136at2759"/>
<evidence type="ECO:0000256" key="2">
    <source>
        <dbReference type="PIRSR" id="PIRSR601461-1"/>
    </source>
</evidence>
<evidence type="ECO:0000256" key="3">
    <source>
        <dbReference type="SAM" id="MobiDB-lite"/>
    </source>
</evidence>
<dbReference type="EMBL" id="AZHB01000040">
    <property type="protein sequence ID" value="OAA53064.1"/>
    <property type="molecule type" value="Genomic_DNA"/>
</dbReference>
<name>A0A167LGK2_CORFA</name>
<dbReference type="AlphaFoldDB" id="A0A167LGK2"/>
<gene>
    <name evidence="6" type="ORF">ISF_09018</name>
</gene>
<feature type="chain" id="PRO_5007889861" evidence="4">
    <location>
        <begin position="18"/>
        <end position="516"/>
    </location>
</feature>